<protein>
    <submittedName>
        <fullName evidence="3">Glycosyltransferase</fullName>
    </submittedName>
</protein>
<dbReference type="InterPro" id="IPR029044">
    <property type="entry name" value="Nucleotide-diphossugar_trans"/>
</dbReference>
<proteinExistence type="predicted"/>
<reference evidence="4" key="1">
    <citation type="submission" date="2017-09" db="EMBL/GenBank/DDBJ databases">
        <title>Depth-based differentiation of microbial function through sediment-hosted aquifers and enrichment of novel symbionts in the deep terrestrial subsurface.</title>
        <authorList>
            <person name="Probst A.J."/>
            <person name="Ladd B."/>
            <person name="Jarett J.K."/>
            <person name="Geller-Mcgrath D.E."/>
            <person name="Sieber C.M.K."/>
            <person name="Emerson J.B."/>
            <person name="Anantharaman K."/>
            <person name="Thomas B.C."/>
            <person name="Malmstrom R."/>
            <person name="Stieglmeier M."/>
            <person name="Klingl A."/>
            <person name="Woyke T."/>
            <person name="Ryan C.M."/>
            <person name="Banfield J.F."/>
        </authorList>
    </citation>
    <scope>NUCLEOTIDE SEQUENCE [LARGE SCALE GENOMIC DNA]</scope>
</reference>
<keyword evidence="1" id="KW-1133">Transmembrane helix</keyword>
<name>A0A2M6XDR4_9BACT</name>
<organism evidence="3 4">
    <name type="scientific">Candidatus Shapirobacteria bacterium CG08_land_8_20_14_0_20_39_18</name>
    <dbReference type="NCBI Taxonomy" id="1974883"/>
    <lineage>
        <taxon>Bacteria</taxon>
        <taxon>Candidatus Shapironibacteriota</taxon>
    </lineage>
</organism>
<dbReference type="GO" id="GO:0016740">
    <property type="term" value="F:transferase activity"/>
    <property type="evidence" value="ECO:0007669"/>
    <property type="project" value="UniProtKB-KW"/>
</dbReference>
<comment type="caution">
    <text evidence="3">The sequence shown here is derived from an EMBL/GenBank/DDBJ whole genome shotgun (WGS) entry which is preliminary data.</text>
</comment>
<dbReference type="Proteomes" id="UP000228996">
    <property type="component" value="Unassembled WGS sequence"/>
</dbReference>
<keyword evidence="1" id="KW-0472">Membrane</keyword>
<dbReference type="PANTHER" id="PTHR22916">
    <property type="entry name" value="GLYCOSYLTRANSFERASE"/>
    <property type="match status" value="1"/>
</dbReference>
<dbReference type="Gene3D" id="3.90.550.10">
    <property type="entry name" value="Spore Coat Polysaccharide Biosynthesis Protein SpsA, Chain A"/>
    <property type="match status" value="1"/>
</dbReference>
<dbReference type="EMBL" id="PEYO01000005">
    <property type="protein sequence ID" value="PIU03823.1"/>
    <property type="molecule type" value="Genomic_DNA"/>
</dbReference>
<dbReference type="AlphaFoldDB" id="A0A2M6XDR4"/>
<evidence type="ECO:0000256" key="1">
    <source>
        <dbReference type="SAM" id="Phobius"/>
    </source>
</evidence>
<evidence type="ECO:0000259" key="2">
    <source>
        <dbReference type="Pfam" id="PF00535"/>
    </source>
</evidence>
<feature type="transmembrane region" description="Helical" evidence="1">
    <location>
        <begin position="233"/>
        <end position="253"/>
    </location>
</feature>
<dbReference type="Pfam" id="PF00535">
    <property type="entry name" value="Glycos_transf_2"/>
    <property type="match status" value="1"/>
</dbReference>
<dbReference type="PANTHER" id="PTHR22916:SF65">
    <property type="entry name" value="SLR1065 PROTEIN"/>
    <property type="match status" value="1"/>
</dbReference>
<evidence type="ECO:0000313" key="4">
    <source>
        <dbReference type="Proteomes" id="UP000228996"/>
    </source>
</evidence>
<evidence type="ECO:0000313" key="3">
    <source>
        <dbReference type="EMBL" id="PIU03823.1"/>
    </source>
</evidence>
<dbReference type="CDD" id="cd06433">
    <property type="entry name" value="GT_2_WfgS_like"/>
    <property type="match status" value="1"/>
</dbReference>
<accession>A0A2M6XDR4</accession>
<gene>
    <name evidence="3" type="ORF">COT44_00900</name>
</gene>
<keyword evidence="3" id="KW-0808">Transferase</keyword>
<sequence length="256" mass="30172">MFPKISIVTPSYNQGRFIEKTIKSILDQNYPNLEYIIMDGGSTDGTINILKKYGKQITWFSDKDEGPADAINKGFKKATGEILSWIGSDDILLPDSLLKVSEYFEKHNNCQWAIGRCRIIDQNGREIRKIITTYKNLWLNHYCYSTLLILNYINQPSVFFTKNAFKKIGNLKTKEYWEFDYDYWLRLGKQYQPGLINEYLASFRVHKDTRTQLDPKHFIEEIGTARRYTRNPIIILLHYLNYFTILLGYSLIFKIK</sequence>
<keyword evidence="1" id="KW-0812">Transmembrane</keyword>
<feature type="domain" description="Glycosyltransferase 2-like" evidence="2">
    <location>
        <begin position="6"/>
        <end position="141"/>
    </location>
</feature>
<dbReference type="SUPFAM" id="SSF53448">
    <property type="entry name" value="Nucleotide-diphospho-sugar transferases"/>
    <property type="match status" value="1"/>
</dbReference>
<dbReference type="InterPro" id="IPR001173">
    <property type="entry name" value="Glyco_trans_2-like"/>
</dbReference>